<organism evidence="3 4">
    <name type="scientific">Nocardioides currus</name>
    <dbReference type="NCBI Taxonomy" id="2133958"/>
    <lineage>
        <taxon>Bacteria</taxon>
        <taxon>Bacillati</taxon>
        <taxon>Actinomycetota</taxon>
        <taxon>Actinomycetes</taxon>
        <taxon>Propionibacteriales</taxon>
        <taxon>Nocardioidaceae</taxon>
        <taxon>Nocardioides</taxon>
    </lineage>
</organism>
<feature type="region of interest" description="Disordered" evidence="2">
    <location>
        <begin position="23"/>
        <end position="60"/>
    </location>
</feature>
<dbReference type="EMBL" id="PYXZ01000005">
    <property type="protein sequence ID" value="PUA80593.1"/>
    <property type="molecule type" value="Genomic_DNA"/>
</dbReference>
<dbReference type="AlphaFoldDB" id="A0A2R7YWA2"/>
<dbReference type="GO" id="GO:0016787">
    <property type="term" value="F:hydrolase activity"/>
    <property type="evidence" value="ECO:0007669"/>
    <property type="project" value="UniProtKB-KW"/>
</dbReference>
<protein>
    <recommendedName>
        <fullName evidence="5">Class F sortase</fullName>
    </recommendedName>
</protein>
<evidence type="ECO:0008006" key="5">
    <source>
        <dbReference type="Google" id="ProtNLM"/>
    </source>
</evidence>
<keyword evidence="1" id="KW-0378">Hydrolase</keyword>
<dbReference type="SUPFAM" id="SSF63817">
    <property type="entry name" value="Sortase"/>
    <property type="match status" value="1"/>
</dbReference>
<dbReference type="Proteomes" id="UP000244867">
    <property type="component" value="Unassembled WGS sequence"/>
</dbReference>
<feature type="compositionally biased region" description="Polar residues" evidence="2">
    <location>
        <begin position="24"/>
        <end position="34"/>
    </location>
</feature>
<evidence type="ECO:0000313" key="3">
    <source>
        <dbReference type="EMBL" id="PUA80593.1"/>
    </source>
</evidence>
<dbReference type="InterPro" id="IPR042001">
    <property type="entry name" value="Sortase_F"/>
</dbReference>
<dbReference type="Gene3D" id="2.40.260.10">
    <property type="entry name" value="Sortase"/>
    <property type="match status" value="1"/>
</dbReference>
<dbReference type="Pfam" id="PF04203">
    <property type="entry name" value="Sortase"/>
    <property type="match status" value="1"/>
</dbReference>
<evidence type="ECO:0000256" key="1">
    <source>
        <dbReference type="ARBA" id="ARBA00022801"/>
    </source>
</evidence>
<accession>A0A2R7YWA2</accession>
<gene>
    <name evidence="3" type="ORF">C7S10_12595</name>
</gene>
<evidence type="ECO:0000313" key="4">
    <source>
        <dbReference type="Proteomes" id="UP000244867"/>
    </source>
</evidence>
<dbReference type="InterPro" id="IPR005754">
    <property type="entry name" value="Sortase"/>
</dbReference>
<name>A0A2R7YWA2_9ACTN</name>
<evidence type="ECO:0000256" key="2">
    <source>
        <dbReference type="SAM" id="MobiDB-lite"/>
    </source>
</evidence>
<sequence>MRPGPVGGVALLGALLLGLAGCSSGPTRGVGTTTPSAPSSDPASSDPPAQRAAPARRAGSVLPEAPVAATLPSGTVVPVRAASTTGGLLDVPPDTHVAAWWRGGSRLGDPFGSTLLAAHVDSTTQGLGPFAELLEVERGDRVVLRSAHLTQEFVVRSRRLVPQGPLDDEQWLFASTGPHRLTMVTCAPPYVREDGGYQNLAVVTATPVGAPSEGAAR</sequence>
<proteinExistence type="predicted"/>
<dbReference type="InterPro" id="IPR023365">
    <property type="entry name" value="Sortase_dom-sf"/>
</dbReference>
<comment type="caution">
    <text evidence="3">The sequence shown here is derived from an EMBL/GenBank/DDBJ whole genome shotgun (WGS) entry which is preliminary data.</text>
</comment>
<reference evidence="3 4" key="1">
    <citation type="submission" date="2018-03" db="EMBL/GenBank/DDBJ databases">
        <authorList>
            <person name="Keele B.F."/>
        </authorList>
    </citation>
    <scope>NUCLEOTIDE SEQUENCE [LARGE SCALE GENOMIC DNA]</scope>
    <source>
        <strain evidence="3 4">IB-3</strain>
    </source>
</reference>
<keyword evidence="4" id="KW-1185">Reference proteome</keyword>
<feature type="compositionally biased region" description="Low complexity" evidence="2">
    <location>
        <begin position="35"/>
        <end position="60"/>
    </location>
</feature>
<dbReference type="PROSITE" id="PS51257">
    <property type="entry name" value="PROKAR_LIPOPROTEIN"/>
    <property type="match status" value="1"/>
</dbReference>
<dbReference type="CDD" id="cd05829">
    <property type="entry name" value="Sortase_F"/>
    <property type="match status" value="1"/>
</dbReference>